<evidence type="ECO:0000313" key="2">
    <source>
        <dbReference type="EMBL" id="KAK8984602.1"/>
    </source>
</evidence>
<dbReference type="CDD" id="cd06222">
    <property type="entry name" value="RNase_H_like"/>
    <property type="match status" value="1"/>
</dbReference>
<proteinExistence type="predicted"/>
<accession>A0ABR2P8M0</accession>
<dbReference type="Pfam" id="PF13456">
    <property type="entry name" value="RVT_3"/>
    <property type="match status" value="1"/>
</dbReference>
<organism evidence="2 3">
    <name type="scientific">Hibiscus sabdariffa</name>
    <name type="common">roselle</name>
    <dbReference type="NCBI Taxonomy" id="183260"/>
    <lineage>
        <taxon>Eukaryota</taxon>
        <taxon>Viridiplantae</taxon>
        <taxon>Streptophyta</taxon>
        <taxon>Embryophyta</taxon>
        <taxon>Tracheophyta</taxon>
        <taxon>Spermatophyta</taxon>
        <taxon>Magnoliopsida</taxon>
        <taxon>eudicotyledons</taxon>
        <taxon>Gunneridae</taxon>
        <taxon>Pentapetalae</taxon>
        <taxon>rosids</taxon>
        <taxon>malvids</taxon>
        <taxon>Malvales</taxon>
        <taxon>Malvaceae</taxon>
        <taxon>Malvoideae</taxon>
        <taxon>Hibiscus</taxon>
    </lineage>
</organism>
<dbReference type="InterPro" id="IPR044730">
    <property type="entry name" value="RNase_H-like_dom_plant"/>
</dbReference>
<keyword evidence="3" id="KW-1185">Reference proteome</keyword>
<gene>
    <name evidence="2" type="ORF">V6N11_047823</name>
</gene>
<dbReference type="Proteomes" id="UP001396334">
    <property type="component" value="Unassembled WGS sequence"/>
</dbReference>
<comment type="caution">
    <text evidence="2">The sequence shown here is derived from an EMBL/GenBank/DDBJ whole genome shotgun (WGS) entry which is preliminary data.</text>
</comment>
<sequence>MQHLLPQVLIQDIVNGYREWWWDCFLHLLPQAALLVVAATKPPCNSSVSDYVDWGRELHRNFTVKSAYRICLSSVDKTMGVGHDSEGNWCFGFSRALGSCSPLEDELWGMFEGLVTAWSLGYTWIVIEVDCRDAYDMIVHGNPRQLGSSVLPSFMEMQQRHSKVHFRFVRREGNVPIDIMTHLAWQDSPNYHRYMDPPPSVRDALARYRKFPLVVMA</sequence>
<protein>
    <recommendedName>
        <fullName evidence="1">RNase H type-1 domain-containing protein</fullName>
    </recommendedName>
</protein>
<evidence type="ECO:0000259" key="1">
    <source>
        <dbReference type="Pfam" id="PF13456"/>
    </source>
</evidence>
<dbReference type="InterPro" id="IPR002156">
    <property type="entry name" value="RNaseH_domain"/>
</dbReference>
<reference evidence="2 3" key="1">
    <citation type="journal article" date="2024" name="G3 (Bethesda)">
        <title>Genome assembly of Hibiscus sabdariffa L. provides insights into metabolisms of medicinal natural products.</title>
        <authorList>
            <person name="Kim T."/>
        </authorList>
    </citation>
    <scope>NUCLEOTIDE SEQUENCE [LARGE SCALE GENOMIC DNA]</scope>
    <source>
        <strain evidence="2">TK-2024</strain>
        <tissue evidence="2">Old leaves</tissue>
    </source>
</reference>
<dbReference type="InterPro" id="IPR036397">
    <property type="entry name" value="RNaseH_sf"/>
</dbReference>
<dbReference type="PANTHER" id="PTHR47723:SF19">
    <property type="entry name" value="POLYNUCLEOTIDYL TRANSFERASE, RIBONUCLEASE H-LIKE SUPERFAMILY PROTEIN"/>
    <property type="match status" value="1"/>
</dbReference>
<name>A0ABR2P8M0_9ROSI</name>
<feature type="domain" description="RNase H type-1" evidence="1">
    <location>
        <begin position="83"/>
        <end position="180"/>
    </location>
</feature>
<dbReference type="Gene3D" id="3.30.420.10">
    <property type="entry name" value="Ribonuclease H-like superfamily/Ribonuclease H"/>
    <property type="match status" value="1"/>
</dbReference>
<dbReference type="EMBL" id="JBBPBN010000077">
    <property type="protein sequence ID" value="KAK8984602.1"/>
    <property type="molecule type" value="Genomic_DNA"/>
</dbReference>
<dbReference type="PANTHER" id="PTHR47723">
    <property type="entry name" value="OS05G0353850 PROTEIN"/>
    <property type="match status" value="1"/>
</dbReference>
<dbReference type="InterPro" id="IPR053151">
    <property type="entry name" value="RNase_H-like"/>
</dbReference>
<evidence type="ECO:0000313" key="3">
    <source>
        <dbReference type="Proteomes" id="UP001396334"/>
    </source>
</evidence>